<gene>
    <name evidence="1" type="ORF">GOOTI_221_00250</name>
</gene>
<dbReference type="EMBL" id="BAFB01000221">
    <property type="protein sequence ID" value="GAB36482.1"/>
    <property type="molecule type" value="Genomic_DNA"/>
</dbReference>
<reference evidence="1" key="1">
    <citation type="submission" date="2012-02" db="EMBL/GenBank/DDBJ databases">
        <title>Whole genome shotgun sequence of Gordonia otitidis NBRC 100426.</title>
        <authorList>
            <person name="Yoshida I."/>
            <person name="Hosoyama A."/>
            <person name="Tsuchikane K."/>
            <person name="Katsumata H."/>
            <person name="Yamazaki S."/>
            <person name="Fujita N."/>
        </authorList>
    </citation>
    <scope>NUCLEOTIDE SEQUENCE [LARGE SCALE GENOMIC DNA]</scope>
    <source>
        <strain evidence="1">NBRC 100426</strain>
    </source>
</reference>
<proteinExistence type="predicted"/>
<evidence type="ECO:0000313" key="2">
    <source>
        <dbReference type="Proteomes" id="UP000005038"/>
    </source>
</evidence>
<accession>H5TSM4</accession>
<protein>
    <submittedName>
        <fullName evidence="1">Uncharacterized protein</fullName>
    </submittedName>
</protein>
<dbReference type="AlphaFoldDB" id="H5TSM4"/>
<organism evidence="1 2">
    <name type="scientific">Gordonia otitidis (strain DSM 44809 / CCUG 52243 / JCM 12355 / NBRC 100426 / IFM 10032)</name>
    <dbReference type="NCBI Taxonomy" id="1108044"/>
    <lineage>
        <taxon>Bacteria</taxon>
        <taxon>Bacillati</taxon>
        <taxon>Actinomycetota</taxon>
        <taxon>Actinomycetes</taxon>
        <taxon>Mycobacteriales</taxon>
        <taxon>Gordoniaceae</taxon>
        <taxon>Gordonia</taxon>
    </lineage>
</organism>
<comment type="caution">
    <text evidence="1">The sequence shown here is derived from an EMBL/GenBank/DDBJ whole genome shotgun (WGS) entry which is preliminary data.</text>
</comment>
<evidence type="ECO:0000313" key="1">
    <source>
        <dbReference type="EMBL" id="GAB36482.1"/>
    </source>
</evidence>
<keyword evidence="2" id="KW-1185">Reference proteome</keyword>
<sequence>MRTQGELVLLTADHVLKFSDPRQQGWRIVSGQVMQCFRVWQFVAVAFVLLDALESISNVLYCGVDRSGVVTSHVASSAGGGGVFVKVTAAQRLLTFLDDTTHV</sequence>
<name>H5TSM4_GORO1</name>
<dbReference type="Proteomes" id="UP000005038">
    <property type="component" value="Unassembled WGS sequence"/>
</dbReference>